<keyword evidence="2 6" id="KW-0698">rRNA processing</keyword>
<feature type="domain" description="Exoribonuclease phosphorolytic" evidence="7">
    <location>
        <begin position="51"/>
        <end position="179"/>
    </location>
</feature>
<feature type="binding site" evidence="6">
    <location>
        <position position="125"/>
    </location>
    <ligand>
        <name>phosphate</name>
        <dbReference type="ChEBI" id="CHEBI:43474"/>
        <note>substrate</note>
    </ligand>
</feature>
<dbReference type="InterPro" id="IPR001247">
    <property type="entry name" value="ExoRNase_PH_dom1"/>
</dbReference>
<dbReference type="InterPro" id="IPR020568">
    <property type="entry name" value="Ribosomal_Su5_D2-typ_SF"/>
</dbReference>
<comment type="subunit">
    <text evidence="6">Homohexameric ring arranged as a trimer of dimers.</text>
</comment>
<dbReference type="GO" id="GO:0000175">
    <property type="term" value="F:3'-5'-RNA exonuclease activity"/>
    <property type="evidence" value="ECO:0007669"/>
    <property type="project" value="UniProtKB-UniRule"/>
</dbReference>
<comment type="catalytic activity">
    <reaction evidence="6">
        <text>tRNA(n+1) + phosphate = tRNA(n) + a ribonucleoside 5'-diphosphate</text>
        <dbReference type="Rhea" id="RHEA:10628"/>
        <dbReference type="Rhea" id="RHEA-COMP:17343"/>
        <dbReference type="Rhea" id="RHEA-COMP:17344"/>
        <dbReference type="ChEBI" id="CHEBI:43474"/>
        <dbReference type="ChEBI" id="CHEBI:57930"/>
        <dbReference type="ChEBI" id="CHEBI:173114"/>
        <dbReference type="EC" id="2.7.7.56"/>
    </reaction>
</comment>
<dbReference type="GO" id="GO:0016075">
    <property type="term" value="P:rRNA catabolic process"/>
    <property type="evidence" value="ECO:0007669"/>
    <property type="project" value="UniProtKB-UniRule"/>
</dbReference>
<feature type="binding site" evidence="6">
    <location>
        <begin position="163"/>
        <end position="165"/>
    </location>
    <ligand>
        <name>phosphate</name>
        <dbReference type="ChEBI" id="CHEBI:43474"/>
        <note>substrate</note>
    </ligand>
</feature>
<dbReference type="EC" id="2.7.7.56" evidence="6"/>
<sequence>MDAWWSFRSSTDTPPLLPSRNCVADAAVNGTDATSDERPLLAARVGRANDEMRSVRLERGAVPYAEGSCLVSFGETRVLCAASVETGVPGWRRGSGEGWVTAEYSMLPRATKTRSSRERQQVGGRTQEIQRLVGRSVRAMLDDFRFGEFTVKVDCDVLQADGGTRTAAITGACVAVQDAFTWMVQTGRIPASPVRRRVAAISIGLVDDQPRLDLDYEEDVRAGVDMNVVMSSEGRFVEVQGTGEHGTFAREQLDALLSIAVRGIERLDAMQLLVLGEPFPQPR</sequence>
<dbReference type="PANTHER" id="PTHR11953">
    <property type="entry name" value="EXOSOME COMPLEX COMPONENT"/>
    <property type="match status" value="1"/>
</dbReference>
<reference evidence="9 10" key="1">
    <citation type="submission" date="2020-05" db="EMBL/GenBank/DDBJ databases">
        <title>Complete genome sequence of Gemmatimonas greenlandica TET16.</title>
        <authorList>
            <person name="Zeng Y."/>
        </authorList>
    </citation>
    <scope>NUCLEOTIDE SEQUENCE [LARGE SCALE GENOMIC DNA]</scope>
    <source>
        <strain evidence="9 10">TET16</strain>
    </source>
</reference>
<dbReference type="InterPro" id="IPR050080">
    <property type="entry name" value="RNase_PH"/>
</dbReference>
<dbReference type="GO" id="GO:0008033">
    <property type="term" value="P:tRNA processing"/>
    <property type="evidence" value="ECO:0007669"/>
    <property type="project" value="UniProtKB-UniRule"/>
</dbReference>
<evidence type="ECO:0000313" key="9">
    <source>
        <dbReference type="EMBL" id="QJR35127.1"/>
    </source>
</evidence>
<dbReference type="PROSITE" id="PS01277">
    <property type="entry name" value="RIBONUCLEASE_PH"/>
    <property type="match status" value="1"/>
</dbReference>
<dbReference type="SUPFAM" id="SSF55666">
    <property type="entry name" value="Ribonuclease PH domain 2-like"/>
    <property type="match status" value="1"/>
</dbReference>
<comment type="similarity">
    <text evidence="1 6">Belongs to the RNase PH family.</text>
</comment>
<dbReference type="InterPro" id="IPR027408">
    <property type="entry name" value="PNPase/RNase_PH_dom_sf"/>
</dbReference>
<proteinExistence type="inferred from homology"/>
<dbReference type="Pfam" id="PF03725">
    <property type="entry name" value="RNase_PH_C"/>
    <property type="match status" value="1"/>
</dbReference>
<dbReference type="PANTHER" id="PTHR11953:SF0">
    <property type="entry name" value="EXOSOME COMPLEX COMPONENT RRP41"/>
    <property type="match status" value="1"/>
</dbReference>
<dbReference type="HAMAP" id="MF_00564">
    <property type="entry name" value="RNase_PH"/>
    <property type="match status" value="1"/>
</dbReference>
<dbReference type="Gene3D" id="3.30.230.70">
    <property type="entry name" value="GHMP Kinase, N-terminal domain"/>
    <property type="match status" value="1"/>
</dbReference>
<evidence type="ECO:0000256" key="1">
    <source>
        <dbReference type="ARBA" id="ARBA00006678"/>
    </source>
</evidence>
<dbReference type="InterPro" id="IPR015847">
    <property type="entry name" value="ExoRNase_PH_dom2"/>
</dbReference>
<evidence type="ECO:0000256" key="5">
    <source>
        <dbReference type="ARBA" id="ARBA00022884"/>
    </source>
</evidence>
<evidence type="ECO:0000256" key="6">
    <source>
        <dbReference type="HAMAP-Rule" id="MF_00564"/>
    </source>
</evidence>
<evidence type="ECO:0000256" key="4">
    <source>
        <dbReference type="ARBA" id="ARBA00022694"/>
    </source>
</evidence>
<dbReference type="AlphaFoldDB" id="A0A6M4INQ8"/>
<dbReference type="InterPro" id="IPR002381">
    <property type="entry name" value="RNase_PH_bac-type"/>
</dbReference>
<dbReference type="EMBL" id="CP053085">
    <property type="protein sequence ID" value="QJR35127.1"/>
    <property type="molecule type" value="Genomic_DNA"/>
</dbReference>
<feature type="domain" description="Exoribonuclease phosphorolytic" evidence="8">
    <location>
        <begin position="198"/>
        <end position="262"/>
    </location>
</feature>
<keyword evidence="6 9" id="KW-0548">Nucleotidyltransferase</keyword>
<dbReference type="NCBIfam" id="TIGR01966">
    <property type="entry name" value="RNasePH"/>
    <property type="match status" value="1"/>
</dbReference>
<evidence type="ECO:0000259" key="8">
    <source>
        <dbReference type="Pfam" id="PF03725"/>
    </source>
</evidence>
<gene>
    <name evidence="6 9" type="primary">rph</name>
    <name evidence="9" type="ORF">HKW67_06225</name>
</gene>
<protein>
    <recommendedName>
        <fullName evidence="6">Ribonuclease PH</fullName>
        <shortName evidence="6">RNase PH</shortName>
        <ecNumber evidence="6">2.7.7.56</ecNumber>
    </recommendedName>
    <alternativeName>
        <fullName evidence="6">tRNA nucleotidyltransferase</fullName>
    </alternativeName>
</protein>
<keyword evidence="5" id="KW-0694">RNA-binding</keyword>
<dbReference type="KEGG" id="ggr:HKW67_06225"/>
<name>A0A6M4INQ8_9BACT</name>
<keyword evidence="4 6" id="KW-0819">tRNA processing</keyword>
<dbReference type="InterPro" id="IPR018336">
    <property type="entry name" value="RNase_PH_CS"/>
</dbReference>
<dbReference type="CDD" id="cd11362">
    <property type="entry name" value="RNase_PH_bact"/>
    <property type="match status" value="1"/>
</dbReference>
<evidence type="ECO:0000259" key="7">
    <source>
        <dbReference type="Pfam" id="PF01138"/>
    </source>
</evidence>
<dbReference type="GO" id="GO:0000049">
    <property type="term" value="F:tRNA binding"/>
    <property type="evidence" value="ECO:0007669"/>
    <property type="project" value="UniProtKB-UniRule"/>
</dbReference>
<dbReference type="Pfam" id="PF01138">
    <property type="entry name" value="RNase_PH"/>
    <property type="match status" value="1"/>
</dbReference>
<keyword evidence="6 9" id="KW-0808">Transferase</keyword>
<dbReference type="InterPro" id="IPR036345">
    <property type="entry name" value="ExoRNase_PH_dom2_sf"/>
</dbReference>
<keyword evidence="10" id="KW-1185">Reference proteome</keyword>
<dbReference type="GO" id="GO:0009022">
    <property type="term" value="F:tRNA nucleotidyltransferase activity"/>
    <property type="evidence" value="ECO:0007669"/>
    <property type="project" value="UniProtKB-UniRule"/>
</dbReference>
<dbReference type="FunFam" id="3.30.230.70:FF:000003">
    <property type="entry name" value="Ribonuclease PH"/>
    <property type="match status" value="1"/>
</dbReference>
<evidence type="ECO:0000313" key="10">
    <source>
        <dbReference type="Proteomes" id="UP000500938"/>
    </source>
</evidence>
<evidence type="ECO:0000256" key="2">
    <source>
        <dbReference type="ARBA" id="ARBA00022552"/>
    </source>
</evidence>
<dbReference type="GO" id="GO:0031125">
    <property type="term" value="P:rRNA 3'-end processing"/>
    <property type="evidence" value="ECO:0007669"/>
    <property type="project" value="UniProtKB-ARBA"/>
</dbReference>
<evidence type="ECO:0000256" key="3">
    <source>
        <dbReference type="ARBA" id="ARBA00022555"/>
    </source>
</evidence>
<keyword evidence="3 6" id="KW-0820">tRNA-binding</keyword>
<organism evidence="9 10">
    <name type="scientific">Gemmatimonas groenlandica</name>
    <dbReference type="NCBI Taxonomy" id="2732249"/>
    <lineage>
        <taxon>Bacteria</taxon>
        <taxon>Pseudomonadati</taxon>
        <taxon>Gemmatimonadota</taxon>
        <taxon>Gemmatimonadia</taxon>
        <taxon>Gemmatimonadales</taxon>
        <taxon>Gemmatimonadaceae</taxon>
        <taxon>Gemmatimonas</taxon>
    </lineage>
</organism>
<comment type="function">
    <text evidence="6">Phosphorolytic 3'-5' exoribonuclease that plays an important role in tRNA 3'-end maturation. Removes nucleotide residues following the 3'-CCA terminus of tRNAs; can also add nucleotides to the ends of RNA molecules by using nucleoside diphosphates as substrates, but this may not be physiologically important. Probably plays a role in initiation of 16S rRNA degradation (leading to ribosome degradation) during starvation.</text>
</comment>
<accession>A0A6M4INQ8</accession>
<dbReference type="Proteomes" id="UP000500938">
    <property type="component" value="Chromosome"/>
</dbReference>
<dbReference type="SUPFAM" id="SSF54211">
    <property type="entry name" value="Ribosomal protein S5 domain 2-like"/>
    <property type="match status" value="1"/>
</dbReference>